<keyword evidence="2" id="KW-0378">Hydrolase</keyword>
<name>A0A059FQA5_9PROT</name>
<gene>
    <name evidence="2" type="ORF">HHI_11631</name>
</gene>
<organism evidence="2 3">
    <name type="scientific">Hyphomonas hirschiana VP5</name>
    <dbReference type="NCBI Taxonomy" id="1280951"/>
    <lineage>
        <taxon>Bacteria</taxon>
        <taxon>Pseudomonadati</taxon>
        <taxon>Pseudomonadota</taxon>
        <taxon>Alphaproteobacteria</taxon>
        <taxon>Hyphomonadales</taxon>
        <taxon>Hyphomonadaceae</taxon>
        <taxon>Hyphomonas</taxon>
    </lineage>
</organism>
<dbReference type="Pfam" id="PF00723">
    <property type="entry name" value="Glyco_hydro_15"/>
    <property type="match status" value="1"/>
</dbReference>
<protein>
    <submittedName>
        <fullName evidence="2">Glycosyl hydrolase family protein</fullName>
    </submittedName>
</protein>
<feature type="domain" description="GH15-like" evidence="1">
    <location>
        <begin position="216"/>
        <end position="578"/>
    </location>
</feature>
<dbReference type="AlphaFoldDB" id="A0A059FQA5"/>
<dbReference type="OrthoDB" id="3902805at2"/>
<dbReference type="Proteomes" id="UP000025061">
    <property type="component" value="Unassembled WGS sequence"/>
</dbReference>
<dbReference type="PANTHER" id="PTHR31616">
    <property type="entry name" value="TREHALASE"/>
    <property type="match status" value="1"/>
</dbReference>
<dbReference type="InterPro" id="IPR012341">
    <property type="entry name" value="6hp_glycosidase-like_sf"/>
</dbReference>
<dbReference type="InterPro" id="IPR011613">
    <property type="entry name" value="GH15-like"/>
</dbReference>
<dbReference type="PANTHER" id="PTHR31616:SF0">
    <property type="entry name" value="GLUCAN 1,4-ALPHA-GLUCOSIDASE"/>
    <property type="match status" value="1"/>
</dbReference>
<dbReference type="EMBL" id="ARYI01000009">
    <property type="protein sequence ID" value="KCZ92628.1"/>
    <property type="molecule type" value="Genomic_DNA"/>
</dbReference>
<dbReference type="GO" id="GO:0004553">
    <property type="term" value="F:hydrolase activity, hydrolyzing O-glycosyl compounds"/>
    <property type="evidence" value="ECO:0007669"/>
    <property type="project" value="UniProtKB-ARBA"/>
</dbReference>
<evidence type="ECO:0000259" key="1">
    <source>
        <dbReference type="Pfam" id="PF00723"/>
    </source>
</evidence>
<dbReference type="PATRIC" id="fig|1280951.3.peg.2344"/>
<dbReference type="GO" id="GO:0005975">
    <property type="term" value="P:carbohydrate metabolic process"/>
    <property type="evidence" value="ECO:0007669"/>
    <property type="project" value="InterPro"/>
</dbReference>
<proteinExistence type="predicted"/>
<keyword evidence="3" id="KW-1185">Reference proteome</keyword>
<dbReference type="Gene3D" id="1.50.10.10">
    <property type="match status" value="1"/>
</dbReference>
<evidence type="ECO:0000313" key="3">
    <source>
        <dbReference type="Proteomes" id="UP000025061"/>
    </source>
</evidence>
<reference evidence="2 3" key="1">
    <citation type="submission" date="2013-04" db="EMBL/GenBank/DDBJ databases">
        <title>Hyphomonas hirschiana VP5 Genome Sequencing.</title>
        <authorList>
            <person name="Lai Q."/>
            <person name="Shao Z."/>
        </authorList>
    </citation>
    <scope>NUCLEOTIDE SEQUENCE [LARGE SCALE GENOMIC DNA]</scope>
    <source>
        <strain evidence="2 3">VP5</strain>
    </source>
</reference>
<dbReference type="SUPFAM" id="SSF48208">
    <property type="entry name" value="Six-hairpin glycosidases"/>
    <property type="match status" value="1"/>
</dbReference>
<comment type="caution">
    <text evidence="2">The sequence shown here is derived from an EMBL/GenBank/DDBJ whole genome shotgun (WGS) entry which is preliminary data.</text>
</comment>
<evidence type="ECO:0000313" key="2">
    <source>
        <dbReference type="EMBL" id="KCZ92628.1"/>
    </source>
</evidence>
<dbReference type="InterPro" id="IPR008928">
    <property type="entry name" value="6-hairpin_glycosidase_sf"/>
</dbReference>
<dbReference type="RefSeq" id="WP_011646587.1">
    <property type="nucleotide sequence ID" value="NZ_ARYI01000009.1"/>
</dbReference>
<sequence length="589" mass="65099">MNNLELGIIGNGTIAALIDEAGEIGWLCLPRLDGEPVFNSLVGGGGKFGVELAGLSGAHHIYRRNTAILETTLEAEDGSAVLITDFAPRFTDRGRMFRPASVVRRITPLRGMPRIRLKVSGETGRGKGQMLSRRGVSHISFLDDASGFRLTTDAPVAYVAQETEFVLDRDTTFILGPDEPLSDTPANLASDWLARTQEHWQDWSRRLATPPEWQAAVIRAAITLKLCVYEETGGIVAALTTSIPEHAGSSRNWDYRFCWLRDAYFTVTALNRLSAMGTLERYLAFLRNIVAHTKGGHIQPVYGIALEEQLTEDIPGYLPGYRGMGPVRFGNQAAEHVQHDVYGHVVLGAAQAFLDERLLTKAGPIEFEHFEAVGRRAYEVYQMPDAGIWEYRGREAVHTSSAIMCWAACDRLARVASALGLNDRAVHWSDCATEMRSVILEKAWNAERDAFTGAFGGAALDASVLLMAEIGFIDPMDPRFRSTVDRIDEELRVGNHVFRYRAPDDFGTPETAFTACTFWHIDALARTGQLDKARAMFEAVLAQRTRLGLLSEDVDPQTGELWGNFPQTYSMVGIINAASRLSCDWDAIV</sequence>
<accession>A0A059FQA5</accession>